<feature type="compositionally biased region" description="Low complexity" evidence="1">
    <location>
        <begin position="110"/>
        <end position="120"/>
    </location>
</feature>
<dbReference type="SUPFAM" id="SSF47413">
    <property type="entry name" value="lambda repressor-like DNA-binding domains"/>
    <property type="match status" value="1"/>
</dbReference>
<feature type="region of interest" description="Disordered" evidence="1">
    <location>
        <begin position="396"/>
        <end position="424"/>
    </location>
</feature>
<dbReference type="PANTHER" id="PTHR11102">
    <property type="entry name" value="SEL-1-LIKE PROTEIN"/>
    <property type="match status" value="1"/>
</dbReference>
<dbReference type="SMART" id="SM00671">
    <property type="entry name" value="SEL1"/>
    <property type="match status" value="7"/>
</dbReference>
<dbReference type="RefSeq" id="WP_252551169.1">
    <property type="nucleotide sequence ID" value="NZ_CP099468.1"/>
</dbReference>
<dbReference type="SMART" id="SM00530">
    <property type="entry name" value="HTH_XRE"/>
    <property type="match status" value="1"/>
</dbReference>
<evidence type="ECO:0000256" key="1">
    <source>
        <dbReference type="SAM" id="MobiDB-lite"/>
    </source>
</evidence>
<gene>
    <name evidence="3" type="ORF">NFX46_20420</name>
</gene>
<dbReference type="InterPro" id="IPR006597">
    <property type="entry name" value="Sel1-like"/>
</dbReference>
<feature type="region of interest" description="Disordered" evidence="1">
    <location>
        <begin position="80"/>
        <end position="120"/>
    </location>
</feature>
<proteinExistence type="predicted"/>
<organism evidence="3 4">
    <name type="scientific">Streptomyces phaeoluteigriseus</name>
    <dbReference type="NCBI Taxonomy" id="114686"/>
    <lineage>
        <taxon>Bacteria</taxon>
        <taxon>Bacillati</taxon>
        <taxon>Actinomycetota</taxon>
        <taxon>Actinomycetes</taxon>
        <taxon>Kitasatosporales</taxon>
        <taxon>Streptomycetaceae</taxon>
        <taxon>Streptomyces</taxon>
        <taxon>Streptomyces aurantiacus group</taxon>
    </lineage>
</organism>
<protein>
    <recommendedName>
        <fullName evidence="2">HTH cro/C1-type domain-containing protein</fullName>
    </recommendedName>
</protein>
<evidence type="ECO:0000259" key="2">
    <source>
        <dbReference type="PROSITE" id="PS50943"/>
    </source>
</evidence>
<evidence type="ECO:0000313" key="3">
    <source>
        <dbReference type="EMBL" id="USQ85887.1"/>
    </source>
</evidence>
<name>A0ABY4ZC42_9ACTN</name>
<accession>A0ABY4ZC42</accession>
<dbReference type="InterPro" id="IPR001387">
    <property type="entry name" value="Cro/C1-type_HTH"/>
</dbReference>
<feature type="domain" description="HTH cro/C1-type" evidence="2">
    <location>
        <begin position="25"/>
        <end position="75"/>
    </location>
</feature>
<evidence type="ECO:0000313" key="4">
    <source>
        <dbReference type="Proteomes" id="UP001056374"/>
    </source>
</evidence>
<reference evidence="3" key="1">
    <citation type="submission" date="2022-06" db="EMBL/GenBank/DDBJ databases">
        <title>Complete genome sequence of soil microorganisms Streptomyces sp. Qhu-M197 isolated from Alpine meadows habitats on the Tibetan Plateau.</title>
        <authorList>
            <person name="Zhang B."/>
            <person name="Xiang X."/>
            <person name="Fan J."/>
        </authorList>
    </citation>
    <scope>NUCLEOTIDE SEQUENCE</scope>
    <source>
        <strain evidence="3">Qhu-M197</strain>
    </source>
</reference>
<keyword evidence="4" id="KW-1185">Reference proteome</keyword>
<dbReference type="CDD" id="cd00093">
    <property type="entry name" value="HTH_XRE"/>
    <property type="match status" value="1"/>
</dbReference>
<sequence>MHDEQTGNSPALTELRRQLADGLARARLNQTQLASRAGLGRTTVSEALSSAKPGPPSRATVAALARALKLPVQELLALQRTAAGESGTTPTGGPGRPIGEWDPHQLEVHPAGPGRAASDSAAARALPGYVVREHDRVLADAVRDAAAGRSGFVVLVGTSSTGKTRACWEAVQPLTDQGWRLWHPFDPTRARAALEGLHRVGPGTVVWLNEAQHYLGDRAVGEQIAAAVHDLLVSRERGPALVLGTLWPEYVHQYTVLPVPGEGDPHSLVRELLSGHTLAVPEAFDAQALAAATAVAEGGDRMLADALTRARTDGRVTQDLAGAPELLNRYQYAGPAAKALLEAAMDARRLGVGLHLPQAFLIDAASDYFSDTDYDQLTEDWAEQAFAGLAQLVHGKQAPLRRTTPRGPRRPPPSIVADRPAAPPAGPVFRLADYLEQHGRTTRRRLCPPGSFWHAAHTHLTHPDDLHNLSRAAGSRHRLQWAHLLSHRAADHGSTDALRLLAGQLRMDGNEEEAERLLRQAADCGNLDVLYDLAVMRDEAGDRKGAERLLRQAADGGSIDAMSRLAVRLESKGHREGAESLAQEAAGHGSTDVLYLLAVIRELRHKEEAERLLQQAADHGNAKALYRLALVREAAGDREDAETLAQKAAAYGKASALYRLAVMREKAGHREEAERLLQQAADQGDDDALYRLARRREKSGDKEEAERLLQQAADHGNIAALYDLALAREAAGEPEGADTLALKAAAHNTDDDALYRLITMREEAGDREGAERLLRQAVDQGSISEPLETLWPYGLDPDGTPTPPWQPSKYAALDQDEPPTPQ</sequence>
<dbReference type="EMBL" id="CP099468">
    <property type="protein sequence ID" value="USQ85887.1"/>
    <property type="molecule type" value="Genomic_DNA"/>
</dbReference>
<dbReference type="Proteomes" id="UP001056374">
    <property type="component" value="Chromosome"/>
</dbReference>
<dbReference type="PROSITE" id="PS50943">
    <property type="entry name" value="HTH_CROC1"/>
    <property type="match status" value="1"/>
</dbReference>
<dbReference type="PANTHER" id="PTHR11102:SF160">
    <property type="entry name" value="ERAD-ASSOCIATED E3 UBIQUITIN-PROTEIN LIGASE COMPONENT HRD3"/>
    <property type="match status" value="1"/>
</dbReference>
<dbReference type="Gene3D" id="1.10.260.40">
    <property type="entry name" value="lambda repressor-like DNA-binding domains"/>
    <property type="match status" value="1"/>
</dbReference>
<dbReference type="InterPro" id="IPR050767">
    <property type="entry name" value="Sel1_AlgK"/>
</dbReference>
<dbReference type="InterPro" id="IPR011990">
    <property type="entry name" value="TPR-like_helical_dom_sf"/>
</dbReference>
<dbReference type="SUPFAM" id="SSF81901">
    <property type="entry name" value="HCP-like"/>
    <property type="match status" value="2"/>
</dbReference>
<dbReference type="Gene3D" id="1.25.40.10">
    <property type="entry name" value="Tetratricopeptide repeat domain"/>
    <property type="match status" value="3"/>
</dbReference>
<feature type="region of interest" description="Disordered" evidence="1">
    <location>
        <begin position="785"/>
        <end position="822"/>
    </location>
</feature>
<dbReference type="InterPro" id="IPR010982">
    <property type="entry name" value="Lambda_DNA-bd_dom_sf"/>
</dbReference>